<dbReference type="InterPro" id="IPR000182">
    <property type="entry name" value="GNAT_dom"/>
</dbReference>
<evidence type="ECO:0000313" key="2">
    <source>
        <dbReference type="EMBL" id="SIN82509.1"/>
    </source>
</evidence>
<accession>A0A1N6EHK8</accession>
<dbReference type="RefSeq" id="WP_074233435.1">
    <property type="nucleotide sequence ID" value="NZ_FSRK01000001.1"/>
</dbReference>
<dbReference type="EMBL" id="FSRK01000001">
    <property type="protein sequence ID" value="SIN82509.1"/>
    <property type="molecule type" value="Genomic_DNA"/>
</dbReference>
<dbReference type="SUPFAM" id="SSF55729">
    <property type="entry name" value="Acyl-CoA N-acyltransferases (Nat)"/>
    <property type="match status" value="1"/>
</dbReference>
<dbReference type="PROSITE" id="PS51186">
    <property type="entry name" value="GNAT"/>
    <property type="match status" value="1"/>
</dbReference>
<dbReference type="InterPro" id="IPR016181">
    <property type="entry name" value="Acyl_CoA_acyltransferase"/>
</dbReference>
<evidence type="ECO:0000259" key="1">
    <source>
        <dbReference type="PROSITE" id="PS51186"/>
    </source>
</evidence>
<dbReference type="STRING" id="1416779.SAMN05444409_0629"/>
<dbReference type="CDD" id="cd04301">
    <property type="entry name" value="NAT_SF"/>
    <property type="match status" value="1"/>
</dbReference>
<dbReference type="Proteomes" id="UP000185207">
    <property type="component" value="Unassembled WGS sequence"/>
</dbReference>
<keyword evidence="2" id="KW-0808">Transferase</keyword>
<reference evidence="3" key="1">
    <citation type="submission" date="2016-11" db="EMBL/GenBank/DDBJ databases">
        <authorList>
            <person name="Varghese N."/>
            <person name="Submissions S."/>
        </authorList>
    </citation>
    <scope>NUCLEOTIDE SEQUENCE [LARGE SCALE GENOMIC DNA]</scope>
    <source>
        <strain evidence="3">DSM 27623</strain>
    </source>
</reference>
<evidence type="ECO:0000313" key="3">
    <source>
        <dbReference type="Proteomes" id="UP000185207"/>
    </source>
</evidence>
<dbReference type="GO" id="GO:0016747">
    <property type="term" value="F:acyltransferase activity, transferring groups other than amino-acyl groups"/>
    <property type="evidence" value="ECO:0007669"/>
    <property type="project" value="InterPro"/>
</dbReference>
<feature type="domain" description="N-acetyltransferase" evidence="1">
    <location>
        <begin position="1"/>
        <end position="164"/>
    </location>
</feature>
<dbReference type="PANTHER" id="PTHR43415:SF3">
    <property type="entry name" value="GNAT-FAMILY ACETYLTRANSFERASE"/>
    <property type="match status" value="1"/>
</dbReference>
<dbReference type="AlphaFoldDB" id="A0A1N6EHK8"/>
<name>A0A1N6EHK8_9FLAO</name>
<dbReference type="Gene3D" id="3.40.630.30">
    <property type="match status" value="1"/>
</dbReference>
<dbReference type="OrthoDB" id="9799096at2"/>
<dbReference type="PANTHER" id="PTHR43415">
    <property type="entry name" value="SPERMIDINE N(1)-ACETYLTRANSFERASE"/>
    <property type="match status" value="1"/>
</dbReference>
<sequence length="168" mass="19339">MTFRDATLDDLPKIVEIYNSTVASRLVTADLEPVSVESKIDWFHQHNSEFRPLWIVLDSEKNIVGWVSFQDFYGRPAYQKTAEISIYIDEKYRGKGLGRLILEYAIEKSNDLGIENLLAFIFAHNLPSLTLFEKFGFELWANLKNIAELDGEKRSLIILGKTIKDSNH</sequence>
<organism evidence="2 3">
    <name type="scientific">Epilithonimonas zeae</name>
    <dbReference type="NCBI Taxonomy" id="1416779"/>
    <lineage>
        <taxon>Bacteria</taxon>
        <taxon>Pseudomonadati</taxon>
        <taxon>Bacteroidota</taxon>
        <taxon>Flavobacteriia</taxon>
        <taxon>Flavobacteriales</taxon>
        <taxon>Weeksellaceae</taxon>
        <taxon>Chryseobacterium group</taxon>
        <taxon>Epilithonimonas</taxon>
    </lineage>
</organism>
<proteinExistence type="predicted"/>
<dbReference type="Pfam" id="PF00583">
    <property type="entry name" value="Acetyltransf_1"/>
    <property type="match status" value="1"/>
</dbReference>
<gene>
    <name evidence="2" type="ORF">SAMN05444409_0629</name>
</gene>
<keyword evidence="3" id="KW-1185">Reference proteome</keyword>
<protein>
    <submittedName>
        <fullName evidence="2">Phosphinothricin acetyltransferase</fullName>
    </submittedName>
</protein>